<sequence>MFDLLSSDLISKALVYKTSQPFLPEGGIGSTVDIQTARPLSGKSGHSSVVNIADAWDSNSEKHTPNIAGMYSYANRARDLAVTASISYTDRASRQNKAITDSWSAARRRPATWRSIRMPT</sequence>
<proteinExistence type="predicted"/>
<reference evidence="1 2" key="1">
    <citation type="submission" date="2023-02" db="EMBL/GenBank/DDBJ databases">
        <title>Gemone sequence of Telluria chitinolytica ACM 3522T.</title>
        <authorList>
            <person name="Frediansyah A."/>
            <person name="Miess H."/>
            <person name="Gross H."/>
        </authorList>
    </citation>
    <scope>NUCLEOTIDE SEQUENCE [LARGE SCALE GENOMIC DNA]</scope>
    <source>
        <strain evidence="1 2">ACM 3522</strain>
    </source>
</reference>
<dbReference type="PANTHER" id="PTHR40980:SF3">
    <property type="entry name" value="TONB-DEPENDENT RECEPTOR-LIKE BETA-BARREL DOMAIN-CONTAINING PROTEIN"/>
    <property type="match status" value="1"/>
</dbReference>
<evidence type="ECO:0000313" key="1">
    <source>
        <dbReference type="EMBL" id="WEF34326.1"/>
    </source>
</evidence>
<evidence type="ECO:0000313" key="2">
    <source>
        <dbReference type="Proteomes" id="UP001216510"/>
    </source>
</evidence>
<dbReference type="EMBL" id="CP119083">
    <property type="protein sequence ID" value="WEF34326.1"/>
    <property type="molecule type" value="Genomic_DNA"/>
</dbReference>
<name>A0ABY8BHA8_9BURK</name>
<keyword evidence="2" id="KW-1185">Reference proteome</keyword>
<dbReference type="Proteomes" id="UP001216510">
    <property type="component" value="Chromosome"/>
</dbReference>
<organism evidence="1 2">
    <name type="scientific">Pseudoduganella chitinolytica</name>
    <dbReference type="NCBI Taxonomy" id="34070"/>
    <lineage>
        <taxon>Bacteria</taxon>
        <taxon>Pseudomonadati</taxon>
        <taxon>Pseudomonadota</taxon>
        <taxon>Betaproteobacteria</taxon>
        <taxon>Burkholderiales</taxon>
        <taxon>Oxalobacteraceae</taxon>
        <taxon>Telluria group</taxon>
        <taxon>Pseudoduganella</taxon>
    </lineage>
</organism>
<evidence type="ECO:0008006" key="3">
    <source>
        <dbReference type="Google" id="ProtNLM"/>
    </source>
</evidence>
<dbReference type="PANTHER" id="PTHR40980">
    <property type="entry name" value="PLUG DOMAIN-CONTAINING PROTEIN"/>
    <property type="match status" value="1"/>
</dbReference>
<protein>
    <recommendedName>
        <fullName evidence="3">TonB-dependent receptor</fullName>
    </recommendedName>
</protein>
<accession>A0ABY8BHA8</accession>
<gene>
    <name evidence="1" type="ORF">PX653_06010</name>
</gene>